<reference evidence="1 2" key="1">
    <citation type="submission" date="2018-01" db="EMBL/GenBank/DDBJ databases">
        <title>A novel member of the phylum Bacteroidetes isolated from glacier ice.</title>
        <authorList>
            <person name="Liu Q."/>
            <person name="Xin Y.-H."/>
        </authorList>
    </citation>
    <scope>NUCLEOTIDE SEQUENCE [LARGE SCALE GENOMIC DNA]</scope>
    <source>
        <strain evidence="1 2">RB1R16</strain>
    </source>
</reference>
<evidence type="ECO:0008006" key="3">
    <source>
        <dbReference type="Google" id="ProtNLM"/>
    </source>
</evidence>
<dbReference type="EMBL" id="PPSL01000001">
    <property type="protein sequence ID" value="PQJ12896.1"/>
    <property type="molecule type" value="Genomic_DNA"/>
</dbReference>
<keyword evidence="2" id="KW-1185">Reference proteome</keyword>
<evidence type="ECO:0000313" key="1">
    <source>
        <dbReference type="EMBL" id="PQJ12896.1"/>
    </source>
</evidence>
<sequence length="126" mass="13937">MKYIIPIIIIALVFAGCRNATTVASLKGKWILFAVAPTDTNSKDSTGNLGLALLSISVAINGSDTFDFSSDSFYTNKDTKGTYHTNGTSIYFNNNGQMDTFNYSMINDTLSLRSREKYLLQLKKIK</sequence>
<dbReference type="PROSITE" id="PS51257">
    <property type="entry name" value="PROKAR_LIPOPROTEIN"/>
    <property type="match status" value="1"/>
</dbReference>
<dbReference type="RefSeq" id="WP_105037780.1">
    <property type="nucleotide sequence ID" value="NZ_PPSL01000001.1"/>
</dbReference>
<organism evidence="1 2">
    <name type="scientific">Flavipsychrobacter stenotrophus</name>
    <dbReference type="NCBI Taxonomy" id="2077091"/>
    <lineage>
        <taxon>Bacteria</taxon>
        <taxon>Pseudomonadati</taxon>
        <taxon>Bacteroidota</taxon>
        <taxon>Chitinophagia</taxon>
        <taxon>Chitinophagales</taxon>
        <taxon>Chitinophagaceae</taxon>
        <taxon>Flavipsychrobacter</taxon>
    </lineage>
</organism>
<gene>
    <name evidence="1" type="ORF">CJD36_003890</name>
</gene>
<evidence type="ECO:0000313" key="2">
    <source>
        <dbReference type="Proteomes" id="UP000239872"/>
    </source>
</evidence>
<comment type="caution">
    <text evidence="1">The sequence shown here is derived from an EMBL/GenBank/DDBJ whole genome shotgun (WGS) entry which is preliminary data.</text>
</comment>
<dbReference type="AlphaFoldDB" id="A0A2S7T2B2"/>
<protein>
    <recommendedName>
        <fullName evidence="3">Lipocalin-like domain-containing protein</fullName>
    </recommendedName>
</protein>
<proteinExistence type="predicted"/>
<name>A0A2S7T2B2_9BACT</name>
<accession>A0A2S7T2B2</accession>
<dbReference type="Proteomes" id="UP000239872">
    <property type="component" value="Unassembled WGS sequence"/>
</dbReference>